<keyword evidence="1" id="KW-0812">Transmembrane</keyword>
<dbReference type="InterPro" id="IPR025436">
    <property type="entry name" value="DUF4179"/>
</dbReference>
<dbReference type="EMBL" id="SUPK01000006">
    <property type="protein sequence ID" value="TJY41514.1"/>
    <property type="molecule type" value="Genomic_DNA"/>
</dbReference>
<feature type="transmembrane region" description="Helical" evidence="1">
    <location>
        <begin position="51"/>
        <end position="71"/>
    </location>
</feature>
<proteinExistence type="predicted"/>
<protein>
    <submittedName>
        <fullName evidence="3">DUF4179 domain-containing protein</fullName>
    </submittedName>
</protein>
<evidence type="ECO:0000313" key="3">
    <source>
        <dbReference type="EMBL" id="TJY41514.1"/>
    </source>
</evidence>
<evidence type="ECO:0000313" key="4">
    <source>
        <dbReference type="Proteomes" id="UP000309673"/>
    </source>
</evidence>
<dbReference type="Pfam" id="PF13786">
    <property type="entry name" value="DUF4179"/>
    <property type="match status" value="1"/>
</dbReference>
<name>A0A4U0FBG1_9BACL</name>
<reference evidence="3 4" key="1">
    <citation type="submission" date="2019-04" db="EMBL/GenBank/DDBJ databases">
        <title>Cohnella sp. nov., isolated from soil.</title>
        <authorList>
            <person name="Kim W."/>
        </authorList>
    </citation>
    <scope>NUCLEOTIDE SEQUENCE [LARGE SCALE GENOMIC DNA]</scope>
    <source>
        <strain evidence="3 4">CAU 1483</strain>
    </source>
</reference>
<accession>A0A4U0FBG1</accession>
<dbReference type="AlphaFoldDB" id="A0A4U0FBG1"/>
<feature type="domain" description="DUF4179" evidence="2">
    <location>
        <begin position="44"/>
        <end position="128"/>
    </location>
</feature>
<comment type="caution">
    <text evidence="3">The sequence shown here is derived from an EMBL/GenBank/DDBJ whole genome shotgun (WGS) entry which is preliminary data.</text>
</comment>
<organism evidence="3 4">
    <name type="scientific">Cohnella pontilimi</name>
    <dbReference type="NCBI Taxonomy" id="2564100"/>
    <lineage>
        <taxon>Bacteria</taxon>
        <taxon>Bacillati</taxon>
        <taxon>Bacillota</taxon>
        <taxon>Bacilli</taxon>
        <taxon>Bacillales</taxon>
        <taxon>Paenibacillaceae</taxon>
        <taxon>Cohnella</taxon>
    </lineage>
</organism>
<keyword evidence="1" id="KW-0472">Membrane</keyword>
<sequence>MSSVNMDQMLRENAPQRISAIPPVVLERIERTLSGLPDRAVMRRRHKIRRWAYAVASMVVLGSAVAGFASFSTPEMQSQMRSLPVIGSLVPLPDSPYERSVKDQGIEFTIKDIIYDGFGLSIEYSLSSDHAIDGRDLEYELKVNGLPIQMAVHDKDGSGAVQVGSRKINFGHYEGVLETTLYNYRPASFNLSLEVTKIGIQTGKWSFAIPIEKTSKITVMEPDVSRTNSLFSMKIEKVSLSPVSTQVNLNYAVIDKSKSVQIGYFLVGDTGDVIDYDFFGFWDPNGVGADSGRYTSHLSPVPAGSRYLTIRPLYFVADGTPSYSSGVTARETMNRLPTQDDPIILPQGKAGRLLVTSVQYFPDRTVVRFRTEGSNPVQQSQMFWVEDEHGNHPKFVHLSKLNLNNKEQMMEFEPFPASGKLVFVTRPIVPLTFTPDMEMRINLPQ</sequence>
<dbReference type="RefSeq" id="WP_136778434.1">
    <property type="nucleotide sequence ID" value="NZ_SUPK01000006.1"/>
</dbReference>
<evidence type="ECO:0000256" key="1">
    <source>
        <dbReference type="SAM" id="Phobius"/>
    </source>
</evidence>
<keyword evidence="1" id="KW-1133">Transmembrane helix</keyword>
<gene>
    <name evidence="3" type="ORF">E5161_14035</name>
</gene>
<evidence type="ECO:0000259" key="2">
    <source>
        <dbReference type="Pfam" id="PF13786"/>
    </source>
</evidence>
<dbReference type="OrthoDB" id="2541898at2"/>
<dbReference type="Proteomes" id="UP000309673">
    <property type="component" value="Unassembled WGS sequence"/>
</dbReference>
<dbReference type="Gene3D" id="2.60.40.1630">
    <property type="entry name" value="bacillus anthracis domain"/>
    <property type="match status" value="1"/>
</dbReference>
<keyword evidence="4" id="KW-1185">Reference proteome</keyword>